<evidence type="ECO:0000256" key="2">
    <source>
        <dbReference type="ARBA" id="ARBA00022679"/>
    </source>
</evidence>
<dbReference type="PANTHER" id="PTHR30160:SF1">
    <property type="entry name" value="LIPOPOLYSACCHARIDE 1,2-N-ACETYLGLUCOSAMINETRANSFERASE-RELATED"/>
    <property type="match status" value="1"/>
</dbReference>
<dbReference type="InterPro" id="IPR051199">
    <property type="entry name" value="LPS_LOS_Heptosyltrfase"/>
</dbReference>
<proteinExistence type="predicted"/>
<dbReference type="GO" id="GO:0008713">
    <property type="term" value="F:ADP-heptose-lipopolysaccharide heptosyltransferase activity"/>
    <property type="evidence" value="ECO:0007669"/>
    <property type="project" value="TreeGrafter"/>
</dbReference>
<gene>
    <name evidence="3" type="ORF">Cba03nite_42750</name>
</gene>
<dbReference type="SUPFAM" id="SSF53756">
    <property type="entry name" value="UDP-Glycosyltransferase/glycogen phosphorylase"/>
    <property type="match status" value="1"/>
</dbReference>
<keyword evidence="4" id="KW-1185">Reference proteome</keyword>
<dbReference type="PANTHER" id="PTHR30160">
    <property type="entry name" value="TETRAACYLDISACCHARIDE 4'-KINASE-RELATED"/>
    <property type="match status" value="1"/>
</dbReference>
<evidence type="ECO:0000313" key="3">
    <source>
        <dbReference type="EMBL" id="GIF82926.1"/>
    </source>
</evidence>
<protein>
    <submittedName>
        <fullName evidence="3">Glycosyl transferase</fullName>
    </submittedName>
</protein>
<dbReference type="CDD" id="cd03789">
    <property type="entry name" value="GT9_LPS_heptosyltransferase"/>
    <property type="match status" value="1"/>
</dbReference>
<evidence type="ECO:0000256" key="1">
    <source>
        <dbReference type="ARBA" id="ARBA00022676"/>
    </source>
</evidence>
<dbReference type="Gene3D" id="3.40.50.2000">
    <property type="entry name" value="Glycogen Phosphorylase B"/>
    <property type="match status" value="2"/>
</dbReference>
<sequence length="312" mass="32375">MLRALGIGDLATGVPALRGLRVAYPAARITLAAPAWLAPLVELIGAVDRLDPVDGLHSGPRRGRYDLAVNLHGRGPQSHRVLAPLGAPLWAFRNPDAGCPTGPEWRPDEHETARWCRLLAWYGAPADPGDLALSTPPSVPAEAGATLVHPGAKAPARRWPPERFAAVARALSDAGHRILITGSGGDVALARHVADLAGLPGSRAVAGRTGVGELAGLVAHARLVVCGDTGIGHLATAYGTPSVVLFAELGPHLWGPPPAHPWHRALWRADLAHERQAGDAPHPALAALTAAEVVAAAQQAIGARSPASHRML</sequence>
<dbReference type="EMBL" id="BONF01000025">
    <property type="protein sequence ID" value="GIF82926.1"/>
    <property type="molecule type" value="Genomic_DNA"/>
</dbReference>
<accession>A0A8J3JEE2</accession>
<keyword evidence="1" id="KW-0328">Glycosyltransferase</keyword>
<dbReference type="InterPro" id="IPR002201">
    <property type="entry name" value="Glyco_trans_9"/>
</dbReference>
<name>A0A8J3JEE2_9ACTN</name>
<dbReference type="GO" id="GO:0005829">
    <property type="term" value="C:cytosol"/>
    <property type="evidence" value="ECO:0007669"/>
    <property type="project" value="TreeGrafter"/>
</dbReference>
<dbReference type="Proteomes" id="UP000601223">
    <property type="component" value="Unassembled WGS sequence"/>
</dbReference>
<organism evidence="3 4">
    <name type="scientific">Catellatospora bangladeshensis</name>
    <dbReference type="NCBI Taxonomy" id="310355"/>
    <lineage>
        <taxon>Bacteria</taxon>
        <taxon>Bacillati</taxon>
        <taxon>Actinomycetota</taxon>
        <taxon>Actinomycetes</taxon>
        <taxon>Micromonosporales</taxon>
        <taxon>Micromonosporaceae</taxon>
        <taxon>Catellatospora</taxon>
    </lineage>
</organism>
<dbReference type="AlphaFoldDB" id="A0A8J3JEE2"/>
<reference evidence="3 4" key="1">
    <citation type="submission" date="2021-01" db="EMBL/GenBank/DDBJ databases">
        <title>Whole genome shotgun sequence of Catellatospora bangladeshensis NBRC 107357.</title>
        <authorList>
            <person name="Komaki H."/>
            <person name="Tamura T."/>
        </authorList>
    </citation>
    <scope>NUCLEOTIDE SEQUENCE [LARGE SCALE GENOMIC DNA]</scope>
    <source>
        <strain evidence="3 4">NBRC 107357</strain>
    </source>
</reference>
<dbReference type="Pfam" id="PF01075">
    <property type="entry name" value="Glyco_transf_9"/>
    <property type="match status" value="1"/>
</dbReference>
<evidence type="ECO:0000313" key="4">
    <source>
        <dbReference type="Proteomes" id="UP000601223"/>
    </source>
</evidence>
<dbReference type="GO" id="GO:0009244">
    <property type="term" value="P:lipopolysaccharide core region biosynthetic process"/>
    <property type="evidence" value="ECO:0007669"/>
    <property type="project" value="TreeGrafter"/>
</dbReference>
<keyword evidence="2 3" id="KW-0808">Transferase</keyword>
<comment type="caution">
    <text evidence="3">The sequence shown here is derived from an EMBL/GenBank/DDBJ whole genome shotgun (WGS) entry which is preliminary data.</text>
</comment>